<keyword evidence="1" id="KW-0805">Transcription regulation</keyword>
<keyword evidence="1" id="KW-0158">Chromosome</keyword>
<dbReference type="InterPro" id="IPR056595">
    <property type="entry name" value="Fact-SPT16_PH"/>
</dbReference>
<protein>
    <recommendedName>
        <fullName evidence="1">FACT complex subunit</fullName>
    </recommendedName>
</protein>
<dbReference type="InterPro" id="IPR040258">
    <property type="entry name" value="Spt16"/>
</dbReference>
<dbReference type="GO" id="GO:0006260">
    <property type="term" value="P:DNA replication"/>
    <property type="evidence" value="ECO:0007669"/>
    <property type="project" value="UniProtKB-KW"/>
</dbReference>
<accession>A0A2K3QN93</accession>
<dbReference type="GO" id="GO:0035101">
    <property type="term" value="C:FACT complex"/>
    <property type="evidence" value="ECO:0007669"/>
    <property type="project" value="UniProtKB-UniRule"/>
</dbReference>
<name>A0A2K3QN93_9HYPO</name>
<dbReference type="GO" id="GO:0031491">
    <property type="term" value="F:nucleosome binding"/>
    <property type="evidence" value="ECO:0007669"/>
    <property type="project" value="TreeGrafter"/>
</dbReference>
<dbReference type="SMART" id="SM01286">
    <property type="entry name" value="SPT16"/>
    <property type="match status" value="1"/>
</dbReference>
<comment type="subunit">
    <text evidence="1">Component of the FACT complex.</text>
</comment>
<reference evidence="3 4" key="1">
    <citation type="submission" date="2017-08" db="EMBL/GenBank/DDBJ databases">
        <title>Harnessing the power of phylogenomics to disentangle the directionality and signatures of interkingdom host jumping in the parasitic fungal genus Tolypocladium.</title>
        <authorList>
            <person name="Quandt C.A."/>
            <person name="Patterson W."/>
            <person name="Spatafora J.W."/>
        </authorList>
    </citation>
    <scope>NUCLEOTIDE SEQUENCE [LARGE SCALE GENOMIC DNA]</scope>
    <source>
        <strain evidence="3 4">CBS 113982</strain>
    </source>
</reference>
<keyword evidence="1" id="KW-0234">DNA repair</keyword>
<dbReference type="GO" id="GO:0006368">
    <property type="term" value="P:transcription elongation by RNA polymerase II"/>
    <property type="evidence" value="ECO:0007669"/>
    <property type="project" value="TreeGrafter"/>
</dbReference>
<dbReference type="Proteomes" id="UP000236621">
    <property type="component" value="Unassembled WGS sequence"/>
</dbReference>
<dbReference type="PANTHER" id="PTHR13980">
    <property type="entry name" value="CDC68 RELATED"/>
    <property type="match status" value="1"/>
</dbReference>
<evidence type="ECO:0000313" key="4">
    <source>
        <dbReference type="Proteomes" id="UP000236621"/>
    </source>
</evidence>
<evidence type="ECO:0000259" key="2">
    <source>
        <dbReference type="SMART" id="SM01286"/>
    </source>
</evidence>
<keyword evidence="1" id="KW-0804">Transcription</keyword>
<evidence type="ECO:0000256" key="1">
    <source>
        <dbReference type="RuleBase" id="RU367052"/>
    </source>
</evidence>
<dbReference type="InterPro" id="IPR013953">
    <property type="entry name" value="FACT_SPT16_M"/>
</dbReference>
<dbReference type="STRING" id="45235.A0A2K3QN93"/>
<keyword evidence="1" id="KW-0227">DNA damage</keyword>
<comment type="similarity">
    <text evidence="1">Belongs to the peptidase M24 family. SPT16 subfamily.</text>
</comment>
<dbReference type="EMBL" id="NRSZ01000172">
    <property type="protein sequence ID" value="PNY28999.1"/>
    <property type="molecule type" value="Genomic_DNA"/>
</dbReference>
<dbReference type="Gene3D" id="2.30.29.150">
    <property type="match status" value="1"/>
</dbReference>
<dbReference type="OrthoDB" id="10251642at2759"/>
<evidence type="ECO:0000313" key="3">
    <source>
        <dbReference type="EMBL" id="PNY28999.1"/>
    </source>
</evidence>
<keyword evidence="4" id="KW-1185">Reference proteome</keyword>
<keyword evidence="1" id="KW-0539">Nucleus</keyword>
<dbReference type="GO" id="GO:0006281">
    <property type="term" value="P:DNA repair"/>
    <property type="evidence" value="ECO:0007669"/>
    <property type="project" value="UniProtKB-UniRule"/>
</dbReference>
<feature type="domain" description="FACT complex subunit SPT16 middle" evidence="2">
    <location>
        <begin position="8"/>
        <end position="122"/>
    </location>
</feature>
<feature type="non-terminal residue" evidence="3">
    <location>
        <position position="241"/>
    </location>
</feature>
<proteinExistence type="inferred from homology"/>
<comment type="caution">
    <text evidence="3">The sequence shown here is derived from an EMBL/GenBank/DDBJ whole genome shotgun (WGS) entry which is preliminary data.</text>
</comment>
<dbReference type="Pfam" id="PF08644">
    <property type="entry name" value="SPT16"/>
    <property type="match status" value="1"/>
</dbReference>
<dbReference type="Pfam" id="PF24824">
    <property type="entry name" value="PH_SPT16"/>
    <property type="match status" value="1"/>
</dbReference>
<keyword evidence="1" id="KW-0235">DNA replication</keyword>
<gene>
    <name evidence="3" type="ORF">TCAP_01079</name>
</gene>
<comment type="function">
    <text evidence="1">Component of the FACT complex, a general chromatin factor that acts to reorganize nucleosomes. The FACT complex is involved in multiple processes that require DNA as a template such as mRNA elongation, DNA replication and DNA repair. During transcription elongation the FACT complex acts as a histone chaperone that both destabilizes and restores nucleosomal structure. It facilitates the passage of RNA polymerase II and transcription by promoting the dissociation of one histone H2A-H2B dimer from the nucleosome, then subsequently promotes the reestablishment of the nucleosome following the passage of RNA polymerase II.</text>
</comment>
<organism evidence="3 4">
    <name type="scientific">Tolypocladium capitatum</name>
    <dbReference type="NCBI Taxonomy" id="45235"/>
    <lineage>
        <taxon>Eukaryota</taxon>
        <taxon>Fungi</taxon>
        <taxon>Dikarya</taxon>
        <taxon>Ascomycota</taxon>
        <taxon>Pezizomycotina</taxon>
        <taxon>Sordariomycetes</taxon>
        <taxon>Hypocreomycetidae</taxon>
        <taxon>Hypocreales</taxon>
        <taxon>Ophiocordycipitaceae</taxon>
        <taxon>Tolypocladium</taxon>
    </lineage>
</organism>
<comment type="subcellular location">
    <subcellularLocation>
        <location evidence="1">Nucleus</location>
    </subcellularLocation>
    <subcellularLocation>
        <location evidence="1">Chromosome</location>
    </subcellularLocation>
</comment>
<dbReference type="PANTHER" id="PTHR13980:SF15">
    <property type="entry name" value="FACT COMPLEX SUBUNIT SPT16"/>
    <property type="match status" value="1"/>
</dbReference>
<sequence length="241" mass="28233">MKVRNLQIVIDVKHNTVILPIIGRPVSCHINTIKNVSTHDEKGFGFLRINFLSPAGAIEKDDQSFEDASAHFVRSLTFRSLDSDRYRDSNRVTVLDDVSIRPVIEGKKIPGKAEIHQNGIRYRSPVDFRRRVDVLFANIRHVFFQSCRHEQLVMIHIHLKNPIIVGNKKTNDVQFYREATNIHYDDTDRKRKYRYGDEDEFESEQEERRRRVELDRLFQGFAQKIADEVDIPIRDLGFDGK</sequence>
<dbReference type="AlphaFoldDB" id="A0A2K3QN93"/>